<evidence type="ECO:0000313" key="1">
    <source>
        <dbReference type="EMBL" id="SED01992.1"/>
    </source>
</evidence>
<gene>
    <name evidence="1" type="ORF">SAMN04490356_6527</name>
</gene>
<evidence type="ECO:0000313" key="2">
    <source>
        <dbReference type="Proteomes" id="UP000198609"/>
    </source>
</evidence>
<name>A0A1H4X8E6_STRMJ</name>
<dbReference type="EMBL" id="FNST01000002">
    <property type="protein sequence ID" value="SED01992.1"/>
    <property type="molecule type" value="Genomic_DNA"/>
</dbReference>
<accession>A0A1H4X8E6</accession>
<dbReference type="AlphaFoldDB" id="A0A1H4X8E6"/>
<reference evidence="2" key="1">
    <citation type="submission" date="2016-10" db="EMBL/GenBank/DDBJ databases">
        <authorList>
            <person name="Varghese N."/>
            <person name="Submissions S."/>
        </authorList>
    </citation>
    <scope>NUCLEOTIDE SEQUENCE [LARGE SCALE GENOMIC DNA]</scope>
    <source>
        <strain evidence="2">DSM 40318</strain>
    </source>
</reference>
<protein>
    <submittedName>
        <fullName evidence="1">Uncharacterized protein</fullName>
    </submittedName>
</protein>
<organism evidence="1 2">
    <name type="scientific">Streptomyces melanosporofaciens</name>
    <dbReference type="NCBI Taxonomy" id="67327"/>
    <lineage>
        <taxon>Bacteria</taxon>
        <taxon>Bacillati</taxon>
        <taxon>Actinomycetota</taxon>
        <taxon>Actinomycetes</taxon>
        <taxon>Kitasatosporales</taxon>
        <taxon>Streptomycetaceae</taxon>
        <taxon>Streptomyces</taxon>
        <taxon>Streptomyces violaceusniger group</taxon>
    </lineage>
</organism>
<proteinExistence type="predicted"/>
<sequence length="54" mass="6106">MAQEQAESRHPQIHMHRHKRAIAVKWLGEAQWSLLPALPEGASTSVHRRAMTAP</sequence>
<keyword evidence="2" id="KW-1185">Reference proteome</keyword>
<dbReference type="Proteomes" id="UP000198609">
    <property type="component" value="Unassembled WGS sequence"/>
</dbReference>